<feature type="non-terminal residue" evidence="2">
    <location>
        <position position="42"/>
    </location>
</feature>
<gene>
    <name evidence="2" type="ORF">AVEN_204877_1</name>
</gene>
<evidence type="ECO:0000313" key="2">
    <source>
        <dbReference type="EMBL" id="GBN39944.1"/>
    </source>
</evidence>
<accession>A0A4Y2NM67</accession>
<proteinExistence type="predicted"/>
<comment type="caution">
    <text evidence="2">The sequence shown here is derived from an EMBL/GenBank/DDBJ whole genome shotgun (WGS) entry which is preliminary data.</text>
</comment>
<sequence>MGMFHAETCSCTSYSKSEPDSSRSICSHLSECSLVMLDCKVR</sequence>
<keyword evidence="3" id="KW-1185">Reference proteome</keyword>
<feature type="region of interest" description="Disordered" evidence="1">
    <location>
        <begin position="1"/>
        <end position="24"/>
    </location>
</feature>
<feature type="compositionally biased region" description="Polar residues" evidence="1">
    <location>
        <begin position="9"/>
        <end position="24"/>
    </location>
</feature>
<organism evidence="2 3">
    <name type="scientific">Araneus ventricosus</name>
    <name type="common">Orbweaver spider</name>
    <name type="synonym">Epeira ventricosa</name>
    <dbReference type="NCBI Taxonomy" id="182803"/>
    <lineage>
        <taxon>Eukaryota</taxon>
        <taxon>Metazoa</taxon>
        <taxon>Ecdysozoa</taxon>
        <taxon>Arthropoda</taxon>
        <taxon>Chelicerata</taxon>
        <taxon>Arachnida</taxon>
        <taxon>Araneae</taxon>
        <taxon>Araneomorphae</taxon>
        <taxon>Entelegynae</taxon>
        <taxon>Araneoidea</taxon>
        <taxon>Araneidae</taxon>
        <taxon>Araneus</taxon>
    </lineage>
</organism>
<protein>
    <submittedName>
        <fullName evidence="2">Uncharacterized protein</fullName>
    </submittedName>
</protein>
<evidence type="ECO:0000313" key="3">
    <source>
        <dbReference type="Proteomes" id="UP000499080"/>
    </source>
</evidence>
<dbReference type="Proteomes" id="UP000499080">
    <property type="component" value="Unassembled WGS sequence"/>
</dbReference>
<dbReference type="AlphaFoldDB" id="A0A4Y2NM67"/>
<evidence type="ECO:0000256" key="1">
    <source>
        <dbReference type="SAM" id="MobiDB-lite"/>
    </source>
</evidence>
<reference evidence="2 3" key="1">
    <citation type="journal article" date="2019" name="Sci. Rep.">
        <title>Orb-weaving spider Araneus ventricosus genome elucidates the spidroin gene catalogue.</title>
        <authorList>
            <person name="Kono N."/>
            <person name="Nakamura H."/>
            <person name="Ohtoshi R."/>
            <person name="Moran D.A.P."/>
            <person name="Shinohara A."/>
            <person name="Yoshida Y."/>
            <person name="Fujiwara M."/>
            <person name="Mori M."/>
            <person name="Tomita M."/>
            <person name="Arakawa K."/>
        </authorList>
    </citation>
    <scope>NUCLEOTIDE SEQUENCE [LARGE SCALE GENOMIC DNA]</scope>
</reference>
<dbReference type="EMBL" id="BGPR01128569">
    <property type="protein sequence ID" value="GBN39944.1"/>
    <property type="molecule type" value="Genomic_DNA"/>
</dbReference>
<name>A0A4Y2NM67_ARAVE</name>